<organism evidence="1 2">
    <name type="scientific">Hymenobacter cyanobacteriorum</name>
    <dbReference type="NCBI Taxonomy" id="2926463"/>
    <lineage>
        <taxon>Bacteria</taxon>
        <taxon>Pseudomonadati</taxon>
        <taxon>Bacteroidota</taxon>
        <taxon>Cytophagia</taxon>
        <taxon>Cytophagales</taxon>
        <taxon>Hymenobacteraceae</taxon>
        <taxon>Hymenobacter</taxon>
    </lineage>
</organism>
<evidence type="ECO:0000313" key="2">
    <source>
        <dbReference type="Proteomes" id="UP001139193"/>
    </source>
</evidence>
<gene>
    <name evidence="1" type="ORF">MON38_20615</name>
</gene>
<name>A0A9X2AHG6_9BACT</name>
<reference evidence="1" key="1">
    <citation type="submission" date="2022-03" db="EMBL/GenBank/DDBJ databases">
        <title>Bacterial whole genome sequence for Hymenobacter sp. DH14.</title>
        <authorList>
            <person name="Le V."/>
        </authorList>
    </citation>
    <scope>NUCLEOTIDE SEQUENCE</scope>
    <source>
        <strain evidence="1">DH14</strain>
    </source>
</reference>
<accession>A0A9X2AHG6</accession>
<proteinExistence type="predicted"/>
<dbReference type="RefSeq" id="WP_241938044.1">
    <property type="nucleotide sequence ID" value="NZ_JALBGC010000006.1"/>
</dbReference>
<dbReference type="AlphaFoldDB" id="A0A9X2AHG6"/>
<comment type="caution">
    <text evidence="1">The sequence shown here is derived from an EMBL/GenBank/DDBJ whole genome shotgun (WGS) entry which is preliminary data.</text>
</comment>
<dbReference type="EMBL" id="JALBGC010000006">
    <property type="protein sequence ID" value="MCI1189832.1"/>
    <property type="molecule type" value="Genomic_DNA"/>
</dbReference>
<protein>
    <submittedName>
        <fullName evidence="1">Uncharacterized protein</fullName>
    </submittedName>
</protein>
<dbReference type="Proteomes" id="UP001139193">
    <property type="component" value="Unassembled WGS sequence"/>
</dbReference>
<sequence length="242" mass="25411">MFRRLPGGRPALQGGGIGLGLLLGLTLPLAAQHQRASGRLRSSPPGSARCMVALDTLTARPLLYAVGEAEGGGEILVVAGQAYTTQLRPDGATETTAGFRGRATWLLQSRVTQWRDAGPVPATLTTPGQLAKFIHATASRAGLKARGAQPFRLLGEPLAVWWHVAAYPTAGPADEAAPELGAHGRFARGPLELVGFLLPPAPRRAPKRLHLHGRPGAQPFVAHVDSLRPGPGLRLLLPALPQ</sequence>
<evidence type="ECO:0000313" key="1">
    <source>
        <dbReference type="EMBL" id="MCI1189832.1"/>
    </source>
</evidence>
<keyword evidence="2" id="KW-1185">Reference proteome</keyword>